<keyword evidence="1" id="KW-1133">Transmembrane helix</keyword>
<evidence type="ECO:0000313" key="3">
    <source>
        <dbReference type="Proteomes" id="UP000230843"/>
    </source>
</evidence>
<feature type="transmembrane region" description="Helical" evidence="1">
    <location>
        <begin position="6"/>
        <end position="27"/>
    </location>
</feature>
<keyword evidence="1" id="KW-0472">Membrane</keyword>
<dbReference type="Proteomes" id="UP000230843">
    <property type="component" value="Unassembled WGS sequence"/>
</dbReference>
<dbReference type="AlphaFoldDB" id="A0A2M7Z6J9"/>
<accession>A0A2M7Z6J9</accession>
<gene>
    <name evidence="2" type="ORF">CO137_02535</name>
</gene>
<feature type="transmembrane region" description="Helical" evidence="1">
    <location>
        <begin position="77"/>
        <end position="97"/>
    </location>
</feature>
<evidence type="ECO:0000313" key="2">
    <source>
        <dbReference type="EMBL" id="PJA89751.1"/>
    </source>
</evidence>
<protein>
    <submittedName>
        <fullName evidence="2">Uncharacterized protein</fullName>
    </submittedName>
</protein>
<comment type="caution">
    <text evidence="2">The sequence shown here is derived from an EMBL/GenBank/DDBJ whole genome shotgun (WGS) entry which is preliminary data.</text>
</comment>
<dbReference type="EMBL" id="PFVJ01000054">
    <property type="protein sequence ID" value="PJA89751.1"/>
    <property type="molecule type" value="Genomic_DNA"/>
</dbReference>
<organism evidence="2 3">
    <name type="scientific">Candidatus Magasanikbacteria bacterium CG_4_9_14_3_um_filter_32_9</name>
    <dbReference type="NCBI Taxonomy" id="1974644"/>
    <lineage>
        <taxon>Bacteria</taxon>
        <taxon>Candidatus Magasanikiibacteriota</taxon>
    </lineage>
</organism>
<keyword evidence="1" id="KW-0812">Transmembrane</keyword>
<feature type="transmembrane region" description="Helical" evidence="1">
    <location>
        <begin position="47"/>
        <end position="65"/>
    </location>
</feature>
<name>A0A2M7Z6J9_9BACT</name>
<sequence>MDGAELLELFIILSLVSIGLHASFYMIFEGSPYKIIGKTITAWNKAFAVATLITTGITSIFYFYLIFLEKKELNGKISILCLIIFCVFMGILVAIRLKTFKKE</sequence>
<reference evidence="3" key="1">
    <citation type="submission" date="2017-09" db="EMBL/GenBank/DDBJ databases">
        <title>Depth-based differentiation of microbial function through sediment-hosted aquifers and enrichment of novel symbionts in the deep terrestrial subsurface.</title>
        <authorList>
            <person name="Probst A.J."/>
            <person name="Ladd B."/>
            <person name="Jarett J.K."/>
            <person name="Geller-Mcgrath D.E."/>
            <person name="Sieber C.M.K."/>
            <person name="Emerson J.B."/>
            <person name="Anantharaman K."/>
            <person name="Thomas B.C."/>
            <person name="Malmstrom R."/>
            <person name="Stieglmeier M."/>
            <person name="Klingl A."/>
            <person name="Woyke T."/>
            <person name="Ryan C.M."/>
            <person name="Banfield J.F."/>
        </authorList>
    </citation>
    <scope>NUCLEOTIDE SEQUENCE [LARGE SCALE GENOMIC DNA]</scope>
</reference>
<evidence type="ECO:0000256" key="1">
    <source>
        <dbReference type="SAM" id="Phobius"/>
    </source>
</evidence>
<proteinExistence type="predicted"/>